<name>X1P0Y2_9ZZZZ</name>
<feature type="region of interest" description="Disordered" evidence="1">
    <location>
        <begin position="1"/>
        <end position="25"/>
    </location>
</feature>
<gene>
    <name evidence="2" type="ORF">S06H3_64073</name>
</gene>
<comment type="caution">
    <text evidence="2">The sequence shown here is derived from an EMBL/GenBank/DDBJ whole genome shotgun (WGS) entry which is preliminary data.</text>
</comment>
<dbReference type="EMBL" id="BARV01042679">
    <property type="protein sequence ID" value="GAI49947.1"/>
    <property type="molecule type" value="Genomic_DNA"/>
</dbReference>
<dbReference type="AlphaFoldDB" id="X1P0Y2"/>
<accession>X1P0Y2</accession>
<reference evidence="2" key="1">
    <citation type="journal article" date="2014" name="Front. Microbiol.">
        <title>High frequency of phylogenetically diverse reductive dehalogenase-homologous genes in deep subseafloor sedimentary metagenomes.</title>
        <authorList>
            <person name="Kawai M."/>
            <person name="Futagami T."/>
            <person name="Toyoda A."/>
            <person name="Takaki Y."/>
            <person name="Nishi S."/>
            <person name="Hori S."/>
            <person name="Arai W."/>
            <person name="Tsubouchi T."/>
            <person name="Morono Y."/>
            <person name="Uchiyama I."/>
            <person name="Ito T."/>
            <person name="Fujiyama A."/>
            <person name="Inagaki F."/>
            <person name="Takami H."/>
        </authorList>
    </citation>
    <scope>NUCLEOTIDE SEQUENCE</scope>
    <source>
        <strain evidence="2">Expedition CK06-06</strain>
    </source>
</reference>
<organism evidence="2">
    <name type="scientific">marine sediment metagenome</name>
    <dbReference type="NCBI Taxonomy" id="412755"/>
    <lineage>
        <taxon>unclassified sequences</taxon>
        <taxon>metagenomes</taxon>
        <taxon>ecological metagenomes</taxon>
    </lineage>
</organism>
<evidence type="ECO:0000313" key="2">
    <source>
        <dbReference type="EMBL" id="GAI49947.1"/>
    </source>
</evidence>
<sequence>VSAETPARDGLSSADPSPAEPPTGTVSAPEYVVAPYFSPSLFHFISIYYLDKAALADLDNENVLDMGYITG</sequence>
<proteinExistence type="predicted"/>
<feature type="non-terminal residue" evidence="2">
    <location>
        <position position="1"/>
    </location>
</feature>
<evidence type="ECO:0000256" key="1">
    <source>
        <dbReference type="SAM" id="MobiDB-lite"/>
    </source>
</evidence>
<protein>
    <submittedName>
        <fullName evidence="2">Uncharacterized protein</fullName>
    </submittedName>
</protein>